<proteinExistence type="predicted"/>
<dbReference type="PANTHER" id="PTHR43591:SF24">
    <property type="entry name" value="2-METHOXY-6-POLYPRENYL-1,4-BENZOQUINOL METHYLASE, MITOCHONDRIAL"/>
    <property type="match status" value="1"/>
</dbReference>
<comment type="caution">
    <text evidence="1">The sequence shown here is derived from an EMBL/GenBank/DDBJ whole genome shotgun (WGS) entry which is preliminary data.</text>
</comment>
<gene>
    <name evidence="1" type="ORF">B0H17DRAFT_1034782</name>
</gene>
<dbReference type="GO" id="GO:0032259">
    <property type="term" value="P:methylation"/>
    <property type="evidence" value="ECO:0007669"/>
    <property type="project" value="UniProtKB-KW"/>
</dbReference>
<protein>
    <submittedName>
        <fullName evidence="1">S-adenosyl-L-methionine-dependent methyltransferase</fullName>
    </submittedName>
</protein>
<dbReference type="Proteomes" id="UP001221757">
    <property type="component" value="Unassembled WGS sequence"/>
</dbReference>
<dbReference type="SUPFAM" id="SSF53335">
    <property type="entry name" value="S-adenosyl-L-methionine-dependent methyltransferases"/>
    <property type="match status" value="1"/>
</dbReference>
<keyword evidence="1" id="KW-0489">Methyltransferase</keyword>
<reference evidence="1" key="1">
    <citation type="submission" date="2023-03" db="EMBL/GenBank/DDBJ databases">
        <title>Massive genome expansion in bonnet fungi (Mycena s.s.) driven by repeated elements and novel gene families across ecological guilds.</title>
        <authorList>
            <consortium name="Lawrence Berkeley National Laboratory"/>
            <person name="Harder C.B."/>
            <person name="Miyauchi S."/>
            <person name="Viragh M."/>
            <person name="Kuo A."/>
            <person name="Thoen E."/>
            <person name="Andreopoulos B."/>
            <person name="Lu D."/>
            <person name="Skrede I."/>
            <person name="Drula E."/>
            <person name="Henrissat B."/>
            <person name="Morin E."/>
            <person name="Kohler A."/>
            <person name="Barry K."/>
            <person name="LaButti K."/>
            <person name="Morin E."/>
            <person name="Salamov A."/>
            <person name="Lipzen A."/>
            <person name="Mereny Z."/>
            <person name="Hegedus B."/>
            <person name="Baldrian P."/>
            <person name="Stursova M."/>
            <person name="Weitz H."/>
            <person name="Taylor A."/>
            <person name="Grigoriev I.V."/>
            <person name="Nagy L.G."/>
            <person name="Martin F."/>
            <person name="Kauserud H."/>
        </authorList>
    </citation>
    <scope>NUCLEOTIDE SEQUENCE</scope>
    <source>
        <strain evidence="1">CBHHK067</strain>
    </source>
</reference>
<dbReference type="GO" id="GO:0008168">
    <property type="term" value="F:methyltransferase activity"/>
    <property type="evidence" value="ECO:0007669"/>
    <property type="project" value="UniProtKB-KW"/>
</dbReference>
<dbReference type="Gene3D" id="3.40.50.150">
    <property type="entry name" value="Vaccinia Virus protein VP39"/>
    <property type="match status" value="1"/>
</dbReference>
<dbReference type="Pfam" id="PF13489">
    <property type="entry name" value="Methyltransf_23"/>
    <property type="match status" value="1"/>
</dbReference>
<keyword evidence="2" id="KW-1185">Reference proteome</keyword>
<name>A0AAD7GWM6_MYCRO</name>
<organism evidence="1 2">
    <name type="scientific">Mycena rosella</name>
    <name type="common">Pink bonnet</name>
    <name type="synonym">Agaricus rosellus</name>
    <dbReference type="NCBI Taxonomy" id="1033263"/>
    <lineage>
        <taxon>Eukaryota</taxon>
        <taxon>Fungi</taxon>
        <taxon>Dikarya</taxon>
        <taxon>Basidiomycota</taxon>
        <taxon>Agaricomycotina</taxon>
        <taxon>Agaricomycetes</taxon>
        <taxon>Agaricomycetidae</taxon>
        <taxon>Agaricales</taxon>
        <taxon>Marasmiineae</taxon>
        <taxon>Mycenaceae</taxon>
        <taxon>Mycena</taxon>
    </lineage>
</organism>
<sequence length="167" mass="18429">MWLLLVRALYPPALKSAVDQALALPDSTIIDAGCGSADWAIEMAEMYPAAHVVGIDLSHNFYEQSPANFQFIKMDITKGLPPCRSADGYAIIHARSFTGHLRDPAAFMQTAYAALRPGGLLLLGDGVARKLFDSKKENIFPRFPPVTITDAEPWPRYGSWFAGWQDM</sequence>
<dbReference type="PANTHER" id="PTHR43591">
    <property type="entry name" value="METHYLTRANSFERASE"/>
    <property type="match status" value="1"/>
</dbReference>
<dbReference type="AlphaFoldDB" id="A0AAD7GWM6"/>
<evidence type="ECO:0000313" key="2">
    <source>
        <dbReference type="Proteomes" id="UP001221757"/>
    </source>
</evidence>
<accession>A0AAD7GWM6</accession>
<dbReference type="CDD" id="cd02440">
    <property type="entry name" value="AdoMet_MTases"/>
    <property type="match status" value="1"/>
</dbReference>
<dbReference type="EMBL" id="JARKIE010000006">
    <property type="protein sequence ID" value="KAJ7706899.1"/>
    <property type="molecule type" value="Genomic_DNA"/>
</dbReference>
<dbReference type="InterPro" id="IPR029063">
    <property type="entry name" value="SAM-dependent_MTases_sf"/>
</dbReference>
<evidence type="ECO:0000313" key="1">
    <source>
        <dbReference type="EMBL" id="KAJ7706899.1"/>
    </source>
</evidence>
<keyword evidence="1" id="KW-0808">Transferase</keyword>